<dbReference type="Gene3D" id="3.90.105.10">
    <property type="entry name" value="Molybdopterin biosynthesis moea protein, domain 2"/>
    <property type="match status" value="1"/>
</dbReference>
<dbReference type="GO" id="GO:0005829">
    <property type="term" value="C:cytosol"/>
    <property type="evidence" value="ECO:0007669"/>
    <property type="project" value="TreeGrafter"/>
</dbReference>
<dbReference type="AlphaFoldDB" id="A0A3M0G9S1"/>
<name>A0A3M0G9S1_9CORY</name>
<dbReference type="UniPathway" id="UPA00344"/>
<dbReference type="Pfam" id="PF03453">
    <property type="entry name" value="MoeA_N"/>
    <property type="match status" value="1"/>
</dbReference>
<comment type="similarity">
    <text evidence="2 5">Belongs to the MoeA family.</text>
</comment>
<dbReference type="GO" id="GO:0061599">
    <property type="term" value="F:molybdopterin molybdotransferase activity"/>
    <property type="evidence" value="ECO:0007669"/>
    <property type="project" value="UniProtKB-UniRule"/>
</dbReference>
<gene>
    <name evidence="7" type="ORF">D9543_07675</name>
</gene>
<dbReference type="EC" id="2.10.1.1" evidence="5"/>
<evidence type="ECO:0000313" key="7">
    <source>
        <dbReference type="EMBL" id="RMB59272.1"/>
    </source>
</evidence>
<protein>
    <recommendedName>
        <fullName evidence="5">Molybdopterin molybdenumtransferase</fullName>
        <ecNumber evidence="5">2.10.1.1</ecNumber>
    </recommendedName>
</protein>
<dbReference type="Gene3D" id="2.40.340.10">
    <property type="entry name" value="MoeA, C-terminal, domain IV"/>
    <property type="match status" value="1"/>
</dbReference>
<evidence type="ECO:0000256" key="3">
    <source>
        <dbReference type="ARBA" id="ARBA00022505"/>
    </source>
</evidence>
<evidence type="ECO:0000256" key="1">
    <source>
        <dbReference type="ARBA" id="ARBA00002901"/>
    </source>
</evidence>
<dbReference type="GO" id="GO:0046872">
    <property type="term" value="F:metal ion binding"/>
    <property type="evidence" value="ECO:0007669"/>
    <property type="project" value="UniProtKB-UniRule"/>
</dbReference>
<organism evidence="7 8">
    <name type="scientific">Corynebacterium macginleyi</name>
    <dbReference type="NCBI Taxonomy" id="38290"/>
    <lineage>
        <taxon>Bacteria</taxon>
        <taxon>Bacillati</taxon>
        <taxon>Actinomycetota</taxon>
        <taxon>Actinomycetes</taxon>
        <taxon>Mycobacteriales</taxon>
        <taxon>Corynebacteriaceae</taxon>
        <taxon>Corynebacterium</taxon>
    </lineage>
</organism>
<dbReference type="SUPFAM" id="SSF63867">
    <property type="entry name" value="MoeA C-terminal domain-like"/>
    <property type="match status" value="1"/>
</dbReference>
<dbReference type="Pfam" id="PF00994">
    <property type="entry name" value="MoCF_biosynth"/>
    <property type="match status" value="1"/>
</dbReference>
<keyword evidence="5 7" id="KW-0808">Transferase</keyword>
<dbReference type="SMART" id="SM00852">
    <property type="entry name" value="MoCF_biosynth"/>
    <property type="match status" value="1"/>
</dbReference>
<reference evidence="7 8" key="1">
    <citation type="submission" date="2018-10" db="EMBL/GenBank/DDBJ databases">
        <title>Corynebacterium macginleyi genome sequencing and assembly of the type strain and two clinical samples.</title>
        <authorList>
            <person name="Bernier A.-M."/>
            <person name="Bernard K."/>
        </authorList>
    </citation>
    <scope>NUCLEOTIDE SEQUENCE [LARGE SCALE GENOMIC DNA]</scope>
    <source>
        <strain evidence="7 8">NML 120205</strain>
    </source>
</reference>
<keyword evidence="5" id="KW-0479">Metal-binding</keyword>
<evidence type="ECO:0000256" key="5">
    <source>
        <dbReference type="RuleBase" id="RU365090"/>
    </source>
</evidence>
<comment type="cofactor">
    <cofactor evidence="5">
        <name>Mg(2+)</name>
        <dbReference type="ChEBI" id="CHEBI:18420"/>
    </cofactor>
</comment>
<keyword evidence="5" id="KW-0501">Molybdenum cofactor biosynthesis</keyword>
<keyword evidence="3 5" id="KW-0500">Molybdenum</keyword>
<comment type="catalytic activity">
    <reaction evidence="4">
        <text>adenylyl-molybdopterin + molybdate = Mo-molybdopterin + AMP + H(+)</text>
        <dbReference type="Rhea" id="RHEA:35047"/>
        <dbReference type="ChEBI" id="CHEBI:15378"/>
        <dbReference type="ChEBI" id="CHEBI:36264"/>
        <dbReference type="ChEBI" id="CHEBI:62727"/>
        <dbReference type="ChEBI" id="CHEBI:71302"/>
        <dbReference type="ChEBI" id="CHEBI:456215"/>
        <dbReference type="EC" id="2.10.1.1"/>
    </reaction>
</comment>
<evidence type="ECO:0000313" key="8">
    <source>
        <dbReference type="Proteomes" id="UP000270649"/>
    </source>
</evidence>
<dbReference type="InterPro" id="IPR036688">
    <property type="entry name" value="MoeA_C_domain_IV_sf"/>
</dbReference>
<sequence length="399" mass="40735">MSASRSISEHLSAVLALAPAPRAESVHVGPVLHGRVLAEDAIARFPVPPFANSAMDGFLVRATDIAGAGPWTLPVAGDVPAGAAAQDVPAGQAVRIMTGAPVGDTTGLIVIPVENTTVPPGPTDLPGEVTITAAPTKTHIRPVGEDVQPGTVVAPAGTTTDAAVIAALISTGIYTVQAFRRPRIAVISSGNELSAYPDELAAGCLPDSNGPMLACLAHTESYCHVSDNPAELSRLLDEFSESHDLIITSGGVSAGAFDVVHGVLGTADKSWFGHVHQRPGAPQGISTWRGIPVLALPGNPVAAFVGFQLYARPLIAALSGQSHPRKTVQLRAAVEAPLPSASTHPHIVPVTVSFTGKPTITGALSQGSHRVVSLAGTSGYCIIDGPAPAAGEETTVYLY</sequence>
<dbReference type="InterPro" id="IPR001453">
    <property type="entry name" value="MoaB/Mog_dom"/>
</dbReference>
<dbReference type="InterPro" id="IPR036135">
    <property type="entry name" value="MoeA_linker/N_sf"/>
</dbReference>
<proteinExistence type="inferred from homology"/>
<keyword evidence="5" id="KW-0460">Magnesium</keyword>
<evidence type="ECO:0000256" key="2">
    <source>
        <dbReference type="ARBA" id="ARBA00010763"/>
    </source>
</evidence>
<dbReference type="InterPro" id="IPR036425">
    <property type="entry name" value="MoaB/Mog-like_dom_sf"/>
</dbReference>
<comment type="function">
    <text evidence="1 5">Catalyzes the insertion of molybdate into adenylated molybdopterin with the concomitant release of AMP.</text>
</comment>
<dbReference type="SUPFAM" id="SSF63882">
    <property type="entry name" value="MoeA N-terminal region -like"/>
    <property type="match status" value="1"/>
</dbReference>
<dbReference type="PANTHER" id="PTHR10192:SF5">
    <property type="entry name" value="GEPHYRIN"/>
    <property type="match status" value="1"/>
</dbReference>
<dbReference type="InterPro" id="IPR038987">
    <property type="entry name" value="MoeA-like"/>
</dbReference>
<dbReference type="RefSeq" id="WP_121927930.1">
    <property type="nucleotide sequence ID" value="NZ_CP068291.1"/>
</dbReference>
<evidence type="ECO:0000259" key="6">
    <source>
        <dbReference type="SMART" id="SM00852"/>
    </source>
</evidence>
<dbReference type="GO" id="GO:0006777">
    <property type="term" value="P:Mo-molybdopterin cofactor biosynthetic process"/>
    <property type="evidence" value="ECO:0007669"/>
    <property type="project" value="UniProtKB-UniRule"/>
</dbReference>
<dbReference type="PANTHER" id="PTHR10192">
    <property type="entry name" value="MOLYBDOPTERIN BIOSYNTHESIS PROTEIN"/>
    <property type="match status" value="1"/>
</dbReference>
<feature type="domain" description="MoaB/Mog" evidence="6">
    <location>
        <begin position="185"/>
        <end position="317"/>
    </location>
</feature>
<dbReference type="EMBL" id="REGC01000009">
    <property type="protein sequence ID" value="RMB59272.1"/>
    <property type="molecule type" value="Genomic_DNA"/>
</dbReference>
<dbReference type="Gene3D" id="3.40.980.10">
    <property type="entry name" value="MoaB/Mog-like domain"/>
    <property type="match status" value="1"/>
</dbReference>
<evidence type="ECO:0000256" key="4">
    <source>
        <dbReference type="ARBA" id="ARBA00047317"/>
    </source>
</evidence>
<dbReference type="Gene3D" id="2.170.190.11">
    <property type="entry name" value="Molybdopterin biosynthesis moea protein, domain 3"/>
    <property type="match status" value="1"/>
</dbReference>
<dbReference type="SUPFAM" id="SSF53218">
    <property type="entry name" value="Molybdenum cofactor biosynthesis proteins"/>
    <property type="match status" value="1"/>
</dbReference>
<dbReference type="CDD" id="cd00887">
    <property type="entry name" value="MoeA"/>
    <property type="match status" value="1"/>
</dbReference>
<dbReference type="Proteomes" id="UP000270649">
    <property type="component" value="Unassembled WGS sequence"/>
</dbReference>
<comment type="caution">
    <text evidence="7">The sequence shown here is derived from an EMBL/GenBank/DDBJ whole genome shotgun (WGS) entry which is preliminary data.</text>
</comment>
<comment type="pathway">
    <text evidence="5">Cofactor biosynthesis; molybdopterin biosynthesis.</text>
</comment>
<accession>A0A3M0G9S1</accession>
<dbReference type="InterPro" id="IPR005110">
    <property type="entry name" value="MoeA_linker/N"/>
</dbReference>